<dbReference type="Proteomes" id="UP000250140">
    <property type="component" value="Unassembled WGS sequence"/>
</dbReference>
<accession>A0A8E2FB27</accession>
<name>A0A8E2FB27_9PEZI</name>
<dbReference type="EMBL" id="KV748680">
    <property type="protein sequence ID" value="OCL13716.1"/>
    <property type="molecule type" value="Genomic_DNA"/>
</dbReference>
<evidence type="ECO:0000313" key="2">
    <source>
        <dbReference type="Proteomes" id="UP000250140"/>
    </source>
</evidence>
<organism evidence="1 2">
    <name type="scientific">Glonium stellatum</name>
    <dbReference type="NCBI Taxonomy" id="574774"/>
    <lineage>
        <taxon>Eukaryota</taxon>
        <taxon>Fungi</taxon>
        <taxon>Dikarya</taxon>
        <taxon>Ascomycota</taxon>
        <taxon>Pezizomycotina</taxon>
        <taxon>Dothideomycetes</taxon>
        <taxon>Pleosporomycetidae</taxon>
        <taxon>Gloniales</taxon>
        <taxon>Gloniaceae</taxon>
        <taxon>Glonium</taxon>
    </lineage>
</organism>
<protein>
    <submittedName>
        <fullName evidence="1">Uncharacterized protein</fullName>
    </submittedName>
</protein>
<sequence length="97" mass="10192">MLILRPFTQNQSWATTIAAGGLTCIGAVGRAGGRAPGMRLKCSGMQRECRCDCFAPEAVRKLGSAALSNLPSRLLHPSHASQATHCSHCSHCSLLAS</sequence>
<gene>
    <name evidence="1" type="ORF">AOQ84DRAFT_91651</name>
</gene>
<proteinExistence type="predicted"/>
<keyword evidence="2" id="KW-1185">Reference proteome</keyword>
<evidence type="ECO:0000313" key="1">
    <source>
        <dbReference type="EMBL" id="OCL13716.1"/>
    </source>
</evidence>
<reference evidence="1 2" key="1">
    <citation type="journal article" date="2016" name="Nat. Commun.">
        <title>Ectomycorrhizal ecology is imprinted in the genome of the dominant symbiotic fungus Cenococcum geophilum.</title>
        <authorList>
            <consortium name="DOE Joint Genome Institute"/>
            <person name="Peter M."/>
            <person name="Kohler A."/>
            <person name="Ohm R.A."/>
            <person name="Kuo A."/>
            <person name="Krutzmann J."/>
            <person name="Morin E."/>
            <person name="Arend M."/>
            <person name="Barry K.W."/>
            <person name="Binder M."/>
            <person name="Choi C."/>
            <person name="Clum A."/>
            <person name="Copeland A."/>
            <person name="Grisel N."/>
            <person name="Haridas S."/>
            <person name="Kipfer T."/>
            <person name="LaButti K."/>
            <person name="Lindquist E."/>
            <person name="Lipzen A."/>
            <person name="Maire R."/>
            <person name="Meier B."/>
            <person name="Mihaltcheva S."/>
            <person name="Molinier V."/>
            <person name="Murat C."/>
            <person name="Poggeler S."/>
            <person name="Quandt C.A."/>
            <person name="Sperisen C."/>
            <person name="Tritt A."/>
            <person name="Tisserant E."/>
            <person name="Crous P.W."/>
            <person name="Henrissat B."/>
            <person name="Nehls U."/>
            <person name="Egli S."/>
            <person name="Spatafora J.W."/>
            <person name="Grigoriev I.V."/>
            <person name="Martin F.M."/>
        </authorList>
    </citation>
    <scope>NUCLEOTIDE SEQUENCE [LARGE SCALE GENOMIC DNA]</scope>
    <source>
        <strain evidence="1 2">CBS 207.34</strain>
    </source>
</reference>
<dbReference type="AlphaFoldDB" id="A0A8E2FB27"/>